<dbReference type="PANTHER" id="PTHR18919:SF138">
    <property type="entry name" value="ACETYL-COA C-ACETYLTRANSFERASE"/>
    <property type="match status" value="1"/>
</dbReference>
<evidence type="ECO:0000256" key="4">
    <source>
        <dbReference type="PIRSR" id="PIRSR000429-1"/>
    </source>
</evidence>
<protein>
    <submittedName>
        <fullName evidence="8">Thiolase family protein</fullName>
    </submittedName>
</protein>
<feature type="domain" description="Thiolase N-terminal" evidence="6">
    <location>
        <begin position="4"/>
        <end position="261"/>
    </location>
</feature>
<feature type="active site" description="Acyl-thioester intermediate" evidence="4">
    <location>
        <position position="88"/>
    </location>
</feature>
<dbReference type="NCBIfam" id="TIGR01930">
    <property type="entry name" value="AcCoA-C-Actrans"/>
    <property type="match status" value="1"/>
</dbReference>
<sequence>MREVYVVEGLRTPFGSFGGALSDVHPAKLAATVIEKLFDVTGIPKDAVDEVILGQVLMGGFGQAPTRQAMRYAGIPDKAHAMTINKVCGSGLKSLMLGAQSVMVGDSDIVIAGGMESMSMSPYALHKARYGYRMGNGEIVDLMIYDALLDPYSGRHMGMLTEETIKKEGLTRDEQDDYAERSYKLSQKAINEGIFKDEIVPVVKVTKKGEVIVDTDEEPFRVKFEKLRQLKPVFAKDGTITAANASTINDGAACLILASEDALKKYNLKPIGKLIAYATNSIHPDEFSLAPVGAIKKVCEKAGLKIEDIDLFEINEAFAAVVLFAVKNLNLPLEKVNVNGGAVSIGHPVGASGGRLAVTLLKEMHRRGSKYGLATLCIGGGEAVSAIFERV</sequence>
<feature type="active site" description="Proton acceptor" evidence="4">
    <location>
        <position position="377"/>
    </location>
</feature>
<dbReference type="InterPro" id="IPR020613">
    <property type="entry name" value="Thiolase_CS"/>
</dbReference>
<dbReference type="InterPro" id="IPR020616">
    <property type="entry name" value="Thiolase_N"/>
</dbReference>
<comment type="caution">
    <text evidence="8">The sequence shown here is derived from an EMBL/GenBank/DDBJ whole genome shotgun (WGS) entry which is preliminary data.</text>
</comment>
<evidence type="ECO:0000256" key="1">
    <source>
        <dbReference type="ARBA" id="ARBA00010982"/>
    </source>
</evidence>
<accession>A0A5A8F6X9</accession>
<evidence type="ECO:0000256" key="2">
    <source>
        <dbReference type="ARBA" id="ARBA00022679"/>
    </source>
</evidence>
<evidence type="ECO:0000259" key="6">
    <source>
        <dbReference type="Pfam" id="PF00108"/>
    </source>
</evidence>
<name>A0A5A8F6X9_9BACT</name>
<evidence type="ECO:0000256" key="5">
    <source>
        <dbReference type="RuleBase" id="RU003557"/>
    </source>
</evidence>
<dbReference type="FunFam" id="3.40.47.10:FF:000010">
    <property type="entry name" value="Acetyl-CoA acetyltransferase (Thiolase)"/>
    <property type="match status" value="1"/>
</dbReference>
<feature type="domain" description="Thiolase C-terminal" evidence="7">
    <location>
        <begin position="268"/>
        <end position="390"/>
    </location>
</feature>
<dbReference type="EMBL" id="VFJB01000003">
    <property type="protein sequence ID" value="KAA0259029.1"/>
    <property type="molecule type" value="Genomic_DNA"/>
</dbReference>
<proteinExistence type="inferred from homology"/>
<dbReference type="Pfam" id="PF02803">
    <property type="entry name" value="Thiolase_C"/>
    <property type="match status" value="1"/>
</dbReference>
<dbReference type="PROSITE" id="PS00099">
    <property type="entry name" value="THIOLASE_3"/>
    <property type="match status" value="1"/>
</dbReference>
<evidence type="ECO:0000256" key="3">
    <source>
        <dbReference type="ARBA" id="ARBA00023315"/>
    </source>
</evidence>
<dbReference type="CDD" id="cd00751">
    <property type="entry name" value="thiolase"/>
    <property type="match status" value="1"/>
</dbReference>
<dbReference type="PANTHER" id="PTHR18919">
    <property type="entry name" value="ACETYL-COA C-ACYLTRANSFERASE"/>
    <property type="match status" value="1"/>
</dbReference>
<keyword evidence="9" id="KW-1185">Reference proteome</keyword>
<dbReference type="InterPro" id="IPR002155">
    <property type="entry name" value="Thiolase"/>
</dbReference>
<dbReference type="InterPro" id="IPR016039">
    <property type="entry name" value="Thiolase-like"/>
</dbReference>
<evidence type="ECO:0000313" key="8">
    <source>
        <dbReference type="EMBL" id="KAA0259029.1"/>
    </source>
</evidence>
<dbReference type="InterPro" id="IPR020615">
    <property type="entry name" value="Thiolase_acyl_enz_int_AS"/>
</dbReference>
<keyword evidence="2 5" id="KW-0808">Transferase</keyword>
<dbReference type="PROSITE" id="PS00737">
    <property type="entry name" value="THIOLASE_2"/>
    <property type="match status" value="1"/>
</dbReference>
<evidence type="ECO:0000313" key="9">
    <source>
        <dbReference type="Proteomes" id="UP000322876"/>
    </source>
</evidence>
<dbReference type="Pfam" id="PF00108">
    <property type="entry name" value="Thiolase_N"/>
    <property type="match status" value="1"/>
</dbReference>
<dbReference type="PROSITE" id="PS00098">
    <property type="entry name" value="THIOLASE_1"/>
    <property type="match status" value="1"/>
</dbReference>
<feature type="active site" description="Proton acceptor" evidence="4">
    <location>
        <position position="347"/>
    </location>
</feature>
<dbReference type="Proteomes" id="UP000322876">
    <property type="component" value="Unassembled WGS sequence"/>
</dbReference>
<gene>
    <name evidence="8" type="ORF">FHQ18_03505</name>
</gene>
<dbReference type="InterPro" id="IPR020610">
    <property type="entry name" value="Thiolase_AS"/>
</dbReference>
<dbReference type="PIRSF" id="PIRSF000429">
    <property type="entry name" value="Ac-CoA_Ac_transf"/>
    <property type="match status" value="1"/>
</dbReference>
<keyword evidence="3 5" id="KW-0012">Acyltransferase</keyword>
<organism evidence="8 9">
    <name type="scientific">Deferribacter autotrophicus</name>
    <dbReference type="NCBI Taxonomy" id="500465"/>
    <lineage>
        <taxon>Bacteria</taxon>
        <taxon>Pseudomonadati</taxon>
        <taxon>Deferribacterota</taxon>
        <taxon>Deferribacteres</taxon>
        <taxon>Deferribacterales</taxon>
        <taxon>Deferribacteraceae</taxon>
        <taxon>Deferribacter</taxon>
    </lineage>
</organism>
<dbReference type="InterPro" id="IPR020617">
    <property type="entry name" value="Thiolase_C"/>
</dbReference>
<dbReference type="OrthoDB" id="9764892at2"/>
<dbReference type="RefSeq" id="WP_149265786.1">
    <property type="nucleotide sequence ID" value="NZ_VFJB01000003.1"/>
</dbReference>
<dbReference type="Gene3D" id="3.40.47.10">
    <property type="match status" value="2"/>
</dbReference>
<evidence type="ECO:0000259" key="7">
    <source>
        <dbReference type="Pfam" id="PF02803"/>
    </source>
</evidence>
<reference evidence="8 9" key="1">
    <citation type="submission" date="2019-06" db="EMBL/GenBank/DDBJ databases">
        <title>Genomic insights into carbon and energy metabolism of Deferribacter autotrophicus revealed new metabolic traits in the phylum Deferribacteres.</title>
        <authorList>
            <person name="Slobodkin A.I."/>
            <person name="Slobodkina G.B."/>
            <person name="Allioux M."/>
            <person name="Alain K."/>
            <person name="Jebbar M."/>
            <person name="Shadrin V."/>
            <person name="Kublanov I.V."/>
            <person name="Toshchakov S.V."/>
            <person name="Bonch-Osmolovskaya E.A."/>
        </authorList>
    </citation>
    <scope>NUCLEOTIDE SEQUENCE [LARGE SCALE GENOMIC DNA]</scope>
    <source>
        <strain evidence="8 9">SL50</strain>
    </source>
</reference>
<comment type="similarity">
    <text evidence="1 5">Belongs to the thiolase-like superfamily. Thiolase family.</text>
</comment>
<dbReference type="GO" id="GO:0003988">
    <property type="term" value="F:acetyl-CoA C-acyltransferase activity"/>
    <property type="evidence" value="ECO:0007669"/>
    <property type="project" value="UniProtKB-ARBA"/>
</dbReference>
<dbReference type="AlphaFoldDB" id="A0A5A8F6X9"/>
<dbReference type="SUPFAM" id="SSF53901">
    <property type="entry name" value="Thiolase-like"/>
    <property type="match status" value="2"/>
</dbReference>